<protein>
    <recommendedName>
        <fullName evidence="3">F-box domain-containing protein</fullName>
    </recommendedName>
</protein>
<organism evidence="1 2">
    <name type="scientific">Polyporus arcularius HHB13444</name>
    <dbReference type="NCBI Taxonomy" id="1314778"/>
    <lineage>
        <taxon>Eukaryota</taxon>
        <taxon>Fungi</taxon>
        <taxon>Dikarya</taxon>
        <taxon>Basidiomycota</taxon>
        <taxon>Agaricomycotina</taxon>
        <taxon>Agaricomycetes</taxon>
        <taxon>Polyporales</taxon>
        <taxon>Polyporaceae</taxon>
        <taxon>Polyporus</taxon>
    </lineage>
</organism>
<reference evidence="1 2" key="1">
    <citation type="journal article" date="2019" name="Nat. Ecol. Evol.">
        <title>Megaphylogeny resolves global patterns of mushroom evolution.</title>
        <authorList>
            <person name="Varga T."/>
            <person name="Krizsan K."/>
            <person name="Foldi C."/>
            <person name="Dima B."/>
            <person name="Sanchez-Garcia M."/>
            <person name="Sanchez-Ramirez S."/>
            <person name="Szollosi G.J."/>
            <person name="Szarkandi J.G."/>
            <person name="Papp V."/>
            <person name="Albert L."/>
            <person name="Andreopoulos W."/>
            <person name="Angelini C."/>
            <person name="Antonin V."/>
            <person name="Barry K.W."/>
            <person name="Bougher N.L."/>
            <person name="Buchanan P."/>
            <person name="Buyck B."/>
            <person name="Bense V."/>
            <person name="Catcheside P."/>
            <person name="Chovatia M."/>
            <person name="Cooper J."/>
            <person name="Damon W."/>
            <person name="Desjardin D."/>
            <person name="Finy P."/>
            <person name="Geml J."/>
            <person name="Haridas S."/>
            <person name="Hughes K."/>
            <person name="Justo A."/>
            <person name="Karasinski D."/>
            <person name="Kautmanova I."/>
            <person name="Kiss B."/>
            <person name="Kocsube S."/>
            <person name="Kotiranta H."/>
            <person name="LaButti K.M."/>
            <person name="Lechner B.E."/>
            <person name="Liimatainen K."/>
            <person name="Lipzen A."/>
            <person name="Lukacs Z."/>
            <person name="Mihaltcheva S."/>
            <person name="Morgado L.N."/>
            <person name="Niskanen T."/>
            <person name="Noordeloos M.E."/>
            <person name="Ohm R.A."/>
            <person name="Ortiz-Santana B."/>
            <person name="Ovrebo C."/>
            <person name="Racz N."/>
            <person name="Riley R."/>
            <person name="Savchenko A."/>
            <person name="Shiryaev A."/>
            <person name="Soop K."/>
            <person name="Spirin V."/>
            <person name="Szebenyi C."/>
            <person name="Tomsovsky M."/>
            <person name="Tulloss R.E."/>
            <person name="Uehling J."/>
            <person name="Grigoriev I.V."/>
            <person name="Vagvolgyi C."/>
            <person name="Papp T."/>
            <person name="Martin F.M."/>
            <person name="Miettinen O."/>
            <person name="Hibbett D.S."/>
            <person name="Nagy L.G."/>
        </authorList>
    </citation>
    <scope>NUCLEOTIDE SEQUENCE [LARGE SCALE GENOMIC DNA]</scope>
    <source>
        <strain evidence="1 2">HHB13444</strain>
    </source>
</reference>
<dbReference type="Proteomes" id="UP000308197">
    <property type="component" value="Unassembled WGS sequence"/>
</dbReference>
<evidence type="ECO:0000313" key="1">
    <source>
        <dbReference type="EMBL" id="TFK84755.1"/>
    </source>
</evidence>
<dbReference type="AlphaFoldDB" id="A0A5C3P509"/>
<gene>
    <name evidence="1" type="ORF">K466DRAFT_601741</name>
</gene>
<keyword evidence="2" id="KW-1185">Reference proteome</keyword>
<sequence>MSPVPPELLAMIVDYLHDDWRSLVACVRTDSDLLSCPAIHHLSQTVDVNHYTSGTLSSDLLEFLHTFQSESHLQPLLCSLHIHGSPDDFPSGTFPAFVDFAHFQNLRSLALSYLLIDLPQRFCRVICNISVLEDLSLYGLARVLSPPGRYRSIPDTPPARGGAAALRARLRVLRIGASAACHGLYSTIAELLGRDSPHGEDQLTLRVFEVHFHDAPRSEEWMKMICTPARRARNLTRLGATIVSPVDEQPDTIDSYSPFRHMSYCRALESLSIRYCPVNDHHIFEDHVQHDGSHMHFVRLLAQFLSSVDGPCSEPSPRFPALKEFTLLLRGPAMELLHEHLETEPFSVLATSLGRSLYPQLRQITIVIEATLSGSRNSTRSDVTPGEAEMWDDYMSAVEVALSPLTDEGVTIRAEYQYV</sequence>
<dbReference type="EMBL" id="ML211295">
    <property type="protein sequence ID" value="TFK84755.1"/>
    <property type="molecule type" value="Genomic_DNA"/>
</dbReference>
<accession>A0A5C3P509</accession>
<evidence type="ECO:0008006" key="3">
    <source>
        <dbReference type="Google" id="ProtNLM"/>
    </source>
</evidence>
<dbReference type="InParanoid" id="A0A5C3P509"/>
<evidence type="ECO:0000313" key="2">
    <source>
        <dbReference type="Proteomes" id="UP000308197"/>
    </source>
</evidence>
<proteinExistence type="predicted"/>
<name>A0A5C3P509_9APHY</name>